<sequence>MVILYQSQTCPVNPPNASPILTIDEVWEVMMLKCRKPELFVAPMSGSKVLEENPTFMKRSVTFKEGMGPPGGEVIEDLQIRKPWKVDFYNLDSGAFINNTVSQGKDDTDLSLTFYFEWPYPKLEEGSAETQKMEERLWGMAQETVQHTIDYARDLARKGKLGKGLEL</sequence>
<evidence type="ECO:0000313" key="2">
    <source>
        <dbReference type="Proteomes" id="UP001166286"/>
    </source>
</evidence>
<proteinExistence type="predicted"/>
<accession>A0AA39UZ23</accession>
<dbReference type="Gene3D" id="3.30.530.20">
    <property type="match status" value="1"/>
</dbReference>
<evidence type="ECO:0008006" key="3">
    <source>
        <dbReference type="Google" id="ProtNLM"/>
    </source>
</evidence>
<dbReference type="Pfam" id="PF08982">
    <property type="entry name" value="AtaL"/>
    <property type="match status" value="1"/>
</dbReference>
<organism evidence="1 2">
    <name type="scientific">Cladonia borealis</name>
    <dbReference type="NCBI Taxonomy" id="184061"/>
    <lineage>
        <taxon>Eukaryota</taxon>
        <taxon>Fungi</taxon>
        <taxon>Dikarya</taxon>
        <taxon>Ascomycota</taxon>
        <taxon>Pezizomycotina</taxon>
        <taxon>Lecanoromycetes</taxon>
        <taxon>OSLEUM clade</taxon>
        <taxon>Lecanoromycetidae</taxon>
        <taxon>Lecanorales</taxon>
        <taxon>Lecanorineae</taxon>
        <taxon>Cladoniaceae</taxon>
        <taxon>Cladonia</taxon>
    </lineage>
</organism>
<protein>
    <recommendedName>
        <fullName evidence="3">DUF1857-domain-containing protein</fullName>
    </recommendedName>
</protein>
<dbReference type="AlphaFoldDB" id="A0AA39UZ23"/>
<gene>
    <name evidence="1" type="ORF">JMJ35_007852</name>
</gene>
<evidence type="ECO:0000313" key="1">
    <source>
        <dbReference type="EMBL" id="KAK0509458.1"/>
    </source>
</evidence>
<dbReference type="SUPFAM" id="SSF55961">
    <property type="entry name" value="Bet v1-like"/>
    <property type="match status" value="1"/>
</dbReference>
<dbReference type="Proteomes" id="UP001166286">
    <property type="component" value="Unassembled WGS sequence"/>
</dbReference>
<keyword evidence="2" id="KW-1185">Reference proteome</keyword>
<comment type="caution">
    <text evidence="1">The sequence shown here is derived from an EMBL/GenBank/DDBJ whole genome shotgun (WGS) entry which is preliminary data.</text>
</comment>
<dbReference type="InterPro" id="IPR015075">
    <property type="entry name" value="AtaL"/>
</dbReference>
<dbReference type="InterPro" id="IPR023393">
    <property type="entry name" value="START-like_dom_sf"/>
</dbReference>
<dbReference type="EMBL" id="JAFEKC020000018">
    <property type="protein sequence ID" value="KAK0509458.1"/>
    <property type="molecule type" value="Genomic_DNA"/>
</dbReference>
<reference evidence="1" key="1">
    <citation type="submission" date="2023-03" db="EMBL/GenBank/DDBJ databases">
        <title>Complete genome of Cladonia borealis.</title>
        <authorList>
            <person name="Park H."/>
        </authorList>
    </citation>
    <scope>NUCLEOTIDE SEQUENCE</scope>
    <source>
        <strain evidence="1">ANT050790</strain>
    </source>
</reference>
<name>A0AA39UZ23_9LECA</name>